<dbReference type="Pfam" id="PF02882">
    <property type="entry name" value="THF_DHG_CYH_C"/>
    <property type="match status" value="1"/>
</dbReference>
<sequence length="280" mass="30757">MILDGKEIAVKLQNEIRTNVEELKKRLINPALAVVQVGEEKASESYAKNIRKEGENLGIYVEHHKLPTEITEEEFLYNIKNLNLRKDIHGILIELPLPEHINKSKVIETIAPEKDVDGFHPINFGKLFEGTTPFQPATAQAILTTIKTVVTIEGKYAVVIGRSNIVGKPTAALLLQENATVTICHSKTRNLQEITRLADILVVSVGKAKLIDKSYVKPGAVVIDAGINKIDGKLVGDVDFESVKEVASYITPVPGGIGVLTTLMLFRNTLKAAKLQNKII</sequence>
<name>A0A2J6WEB5_9BACT</name>
<comment type="caution">
    <text evidence="12">Lacks conserved residue(s) required for the propagation of feature annotation.</text>
</comment>
<feature type="binding site" evidence="12">
    <location>
        <begin position="161"/>
        <end position="163"/>
    </location>
    <ligand>
        <name>NADP(+)</name>
        <dbReference type="ChEBI" id="CHEBI:58349"/>
    </ligand>
</feature>
<keyword evidence="4 12" id="KW-0028">Amino-acid biosynthesis</keyword>
<comment type="catalytic activity">
    <reaction evidence="12">
        <text>(6R)-5,10-methenyltetrahydrofolate + H2O = (6R)-10-formyltetrahydrofolate + H(+)</text>
        <dbReference type="Rhea" id="RHEA:23700"/>
        <dbReference type="ChEBI" id="CHEBI:15377"/>
        <dbReference type="ChEBI" id="CHEBI:15378"/>
        <dbReference type="ChEBI" id="CHEBI:57455"/>
        <dbReference type="ChEBI" id="CHEBI:195366"/>
        <dbReference type="EC" id="3.5.4.9"/>
    </reaction>
</comment>
<dbReference type="GO" id="GO:0004477">
    <property type="term" value="F:methenyltetrahydrofolate cyclohydrolase activity"/>
    <property type="evidence" value="ECO:0007669"/>
    <property type="project" value="UniProtKB-UniRule"/>
</dbReference>
<evidence type="ECO:0000256" key="11">
    <source>
        <dbReference type="ARBA" id="ARBA00023268"/>
    </source>
</evidence>
<dbReference type="Proteomes" id="UP000237040">
    <property type="component" value="Unassembled WGS sequence"/>
</dbReference>
<dbReference type="GO" id="GO:0006164">
    <property type="term" value="P:purine nucleotide biosynthetic process"/>
    <property type="evidence" value="ECO:0007669"/>
    <property type="project" value="UniProtKB-KW"/>
</dbReference>
<dbReference type="SUPFAM" id="SSF53223">
    <property type="entry name" value="Aminoacid dehydrogenase-like, N-terminal domain"/>
    <property type="match status" value="1"/>
</dbReference>
<evidence type="ECO:0000256" key="9">
    <source>
        <dbReference type="ARBA" id="ARBA00023102"/>
    </source>
</evidence>
<comment type="pathway">
    <text evidence="1 12">One-carbon metabolism; tetrahydrofolate interconversion.</text>
</comment>
<dbReference type="GO" id="GO:0009086">
    <property type="term" value="P:methionine biosynthetic process"/>
    <property type="evidence" value="ECO:0007669"/>
    <property type="project" value="UniProtKB-KW"/>
</dbReference>
<dbReference type="HAMAP" id="MF_01576">
    <property type="entry name" value="THF_DHG_CYH"/>
    <property type="match status" value="1"/>
</dbReference>
<dbReference type="RefSeq" id="WP_416084352.1">
    <property type="nucleotide sequence ID" value="NZ_JBNAUB010000006.1"/>
</dbReference>
<evidence type="ECO:0000256" key="5">
    <source>
        <dbReference type="ARBA" id="ARBA00022755"/>
    </source>
</evidence>
<evidence type="ECO:0000256" key="3">
    <source>
        <dbReference type="ARBA" id="ARBA00022563"/>
    </source>
</evidence>
<organism evidence="15 16">
    <name type="scientific">Caldisericum exile</name>
    <dbReference type="NCBI Taxonomy" id="693075"/>
    <lineage>
        <taxon>Bacteria</taxon>
        <taxon>Pseudomonadati</taxon>
        <taxon>Caldisericota/Cryosericota group</taxon>
        <taxon>Caldisericota</taxon>
        <taxon>Caldisericia</taxon>
        <taxon>Caldisericales</taxon>
        <taxon>Caldisericaceae</taxon>
        <taxon>Caldisericum</taxon>
    </lineage>
</organism>
<evidence type="ECO:0000256" key="8">
    <source>
        <dbReference type="ARBA" id="ARBA00023002"/>
    </source>
</evidence>
<protein>
    <recommendedName>
        <fullName evidence="12">Bifunctional protein FolD</fullName>
    </recommendedName>
    <domain>
        <recommendedName>
            <fullName evidence="12">Methylenetetrahydrofolate dehydrogenase</fullName>
            <ecNumber evidence="12">1.5.1.5</ecNumber>
        </recommendedName>
    </domain>
    <domain>
        <recommendedName>
            <fullName evidence="12">Methenyltetrahydrofolate cyclohydrolase</fullName>
            <ecNumber evidence="12">3.5.4.9</ecNumber>
        </recommendedName>
    </domain>
</protein>
<dbReference type="InterPro" id="IPR046346">
    <property type="entry name" value="Aminoacid_DH-like_N_sf"/>
</dbReference>
<keyword evidence="10 12" id="KW-0486">Methionine biosynthesis</keyword>
<reference evidence="15 16" key="1">
    <citation type="submission" date="2018-01" db="EMBL/GenBank/DDBJ databases">
        <title>Metagenomic assembled genomes from two thermal pools in the Uzon Caldera, Kamchatka, Russia.</title>
        <authorList>
            <person name="Wilkins L."/>
            <person name="Ettinger C."/>
        </authorList>
    </citation>
    <scope>NUCLEOTIDE SEQUENCE [LARGE SCALE GENOMIC DNA]</scope>
    <source>
        <strain evidence="15">ZAV-07</strain>
    </source>
</reference>
<dbReference type="FunFam" id="3.40.50.10860:FF:000005">
    <property type="entry name" value="C-1-tetrahydrofolate synthase, cytoplasmic, putative"/>
    <property type="match status" value="1"/>
</dbReference>
<dbReference type="UniPathway" id="UPA00193"/>
<feature type="domain" description="Tetrahydrofolate dehydrogenase/cyclohydrolase NAD(P)-binding" evidence="14">
    <location>
        <begin position="136"/>
        <end position="276"/>
    </location>
</feature>
<accession>A0A2J6WEB5</accession>
<dbReference type="Gene3D" id="3.40.50.10860">
    <property type="entry name" value="Leucine Dehydrogenase, chain A, domain 1"/>
    <property type="match status" value="1"/>
</dbReference>
<dbReference type="GO" id="GO:0005829">
    <property type="term" value="C:cytosol"/>
    <property type="evidence" value="ECO:0007669"/>
    <property type="project" value="TreeGrafter"/>
</dbReference>
<evidence type="ECO:0000256" key="10">
    <source>
        <dbReference type="ARBA" id="ARBA00023167"/>
    </source>
</evidence>
<dbReference type="PANTHER" id="PTHR48099">
    <property type="entry name" value="C-1-TETRAHYDROFOLATE SYNTHASE, CYTOPLASMIC-RELATED"/>
    <property type="match status" value="1"/>
</dbReference>
<keyword evidence="6 12" id="KW-0378">Hydrolase</keyword>
<dbReference type="InterPro" id="IPR020631">
    <property type="entry name" value="THF_DH/CycHdrlase_NAD-bd_dom"/>
</dbReference>
<evidence type="ECO:0000259" key="13">
    <source>
        <dbReference type="Pfam" id="PF00763"/>
    </source>
</evidence>
<keyword evidence="9 12" id="KW-0368">Histidine biosynthesis</keyword>
<comment type="similarity">
    <text evidence="12">Belongs to the tetrahydrofolate dehydrogenase/cyclohydrolase family.</text>
</comment>
<dbReference type="EC" id="1.5.1.5" evidence="12"/>
<proteinExistence type="inferred from homology"/>
<comment type="caution">
    <text evidence="15">The sequence shown here is derived from an EMBL/GenBank/DDBJ whole genome shotgun (WGS) entry which is preliminary data.</text>
</comment>
<dbReference type="GO" id="GO:0004488">
    <property type="term" value="F:methylenetetrahydrofolate dehydrogenase (NADP+) activity"/>
    <property type="evidence" value="ECO:0007669"/>
    <property type="project" value="UniProtKB-UniRule"/>
</dbReference>
<comment type="subunit">
    <text evidence="2 12">Homodimer.</text>
</comment>
<dbReference type="EC" id="3.5.4.9" evidence="12"/>
<dbReference type="PANTHER" id="PTHR48099:SF5">
    <property type="entry name" value="C-1-TETRAHYDROFOLATE SYNTHASE, CYTOPLASMIC"/>
    <property type="match status" value="1"/>
</dbReference>
<evidence type="ECO:0000256" key="6">
    <source>
        <dbReference type="ARBA" id="ARBA00022801"/>
    </source>
</evidence>
<evidence type="ECO:0000256" key="7">
    <source>
        <dbReference type="ARBA" id="ARBA00022857"/>
    </source>
</evidence>
<keyword evidence="8 12" id="KW-0560">Oxidoreductase</keyword>
<dbReference type="PRINTS" id="PR00085">
    <property type="entry name" value="THFDHDRGNASE"/>
</dbReference>
<dbReference type="Gene3D" id="3.40.50.720">
    <property type="entry name" value="NAD(P)-binding Rossmann-like Domain"/>
    <property type="match status" value="1"/>
</dbReference>
<dbReference type="InterPro" id="IPR020630">
    <property type="entry name" value="THF_DH/CycHdrlase_cat_dom"/>
</dbReference>
<evidence type="ECO:0000256" key="12">
    <source>
        <dbReference type="HAMAP-Rule" id="MF_01576"/>
    </source>
</evidence>
<keyword evidence="7 12" id="KW-0521">NADP</keyword>
<evidence type="ECO:0000313" key="16">
    <source>
        <dbReference type="Proteomes" id="UP000237040"/>
    </source>
</evidence>
<evidence type="ECO:0000256" key="1">
    <source>
        <dbReference type="ARBA" id="ARBA00004777"/>
    </source>
</evidence>
<feature type="domain" description="Tetrahydrofolate dehydrogenase/cyclohydrolase catalytic" evidence="13">
    <location>
        <begin position="3"/>
        <end position="117"/>
    </location>
</feature>
<gene>
    <name evidence="12" type="primary">folD</name>
    <name evidence="15" type="ORF">C0189_03290</name>
</gene>
<evidence type="ECO:0000313" key="15">
    <source>
        <dbReference type="EMBL" id="PMP67354.1"/>
    </source>
</evidence>
<dbReference type="EMBL" id="PNIL01000049">
    <property type="protein sequence ID" value="PMP67354.1"/>
    <property type="molecule type" value="Genomic_DNA"/>
</dbReference>
<dbReference type="GO" id="GO:0035999">
    <property type="term" value="P:tetrahydrofolate interconversion"/>
    <property type="evidence" value="ECO:0007669"/>
    <property type="project" value="UniProtKB-UniRule"/>
</dbReference>
<evidence type="ECO:0000256" key="4">
    <source>
        <dbReference type="ARBA" id="ARBA00022605"/>
    </source>
</evidence>
<dbReference type="SUPFAM" id="SSF51735">
    <property type="entry name" value="NAD(P)-binding Rossmann-fold domains"/>
    <property type="match status" value="1"/>
</dbReference>
<dbReference type="Pfam" id="PF00763">
    <property type="entry name" value="THF_DHG_CYH"/>
    <property type="match status" value="1"/>
</dbReference>
<dbReference type="AlphaFoldDB" id="A0A2J6WEB5"/>
<comment type="function">
    <text evidence="12">Catalyzes the oxidation of 5,10-methylenetetrahydrofolate to 5,10-methenyltetrahydrofolate and then the hydrolysis of 5,10-methenyltetrahydrofolate to 10-formyltetrahydrofolate.</text>
</comment>
<keyword evidence="3 12" id="KW-0554">One-carbon metabolism</keyword>
<dbReference type="GO" id="GO:0000105">
    <property type="term" value="P:L-histidine biosynthetic process"/>
    <property type="evidence" value="ECO:0007669"/>
    <property type="project" value="UniProtKB-KW"/>
</dbReference>
<evidence type="ECO:0000259" key="14">
    <source>
        <dbReference type="Pfam" id="PF02882"/>
    </source>
</evidence>
<comment type="catalytic activity">
    <reaction evidence="12">
        <text>(6R)-5,10-methylene-5,6,7,8-tetrahydrofolate + NADP(+) = (6R)-5,10-methenyltetrahydrofolate + NADPH</text>
        <dbReference type="Rhea" id="RHEA:22812"/>
        <dbReference type="ChEBI" id="CHEBI:15636"/>
        <dbReference type="ChEBI" id="CHEBI:57455"/>
        <dbReference type="ChEBI" id="CHEBI:57783"/>
        <dbReference type="ChEBI" id="CHEBI:58349"/>
        <dbReference type="EC" id="1.5.1.5"/>
    </reaction>
</comment>
<keyword evidence="5 12" id="KW-0658">Purine biosynthesis</keyword>
<dbReference type="CDD" id="cd01080">
    <property type="entry name" value="NAD_bind_m-THF_DH_Cyclohyd"/>
    <property type="match status" value="1"/>
</dbReference>
<keyword evidence="11 12" id="KW-0511">Multifunctional enzyme</keyword>
<dbReference type="InterPro" id="IPR000672">
    <property type="entry name" value="THF_DH/CycHdrlase"/>
</dbReference>
<dbReference type="InterPro" id="IPR036291">
    <property type="entry name" value="NAD(P)-bd_dom_sf"/>
</dbReference>
<dbReference type="FunFam" id="3.40.50.720:FF:000094">
    <property type="entry name" value="Bifunctional protein FolD"/>
    <property type="match status" value="1"/>
</dbReference>
<feature type="binding site" evidence="12">
    <location>
        <position position="227"/>
    </location>
    <ligand>
        <name>NADP(+)</name>
        <dbReference type="ChEBI" id="CHEBI:58349"/>
    </ligand>
</feature>
<evidence type="ECO:0000256" key="2">
    <source>
        <dbReference type="ARBA" id="ARBA00011738"/>
    </source>
</evidence>